<keyword evidence="1" id="KW-0472">Membrane</keyword>
<keyword evidence="1" id="KW-0812">Transmembrane</keyword>
<evidence type="ECO:0000313" key="2">
    <source>
        <dbReference type="EMBL" id="AEV75443.1"/>
    </source>
</evidence>
<name>G8RUP0_MYCRN</name>
<evidence type="ECO:0000256" key="1">
    <source>
        <dbReference type="SAM" id="Phobius"/>
    </source>
</evidence>
<feature type="transmembrane region" description="Helical" evidence="1">
    <location>
        <begin position="21"/>
        <end position="49"/>
    </location>
</feature>
<dbReference type="PATRIC" id="fig|710685.3.peg.4973"/>
<dbReference type="KEGG" id="mrh:MycrhN_4963"/>
<evidence type="ECO:0008006" key="4">
    <source>
        <dbReference type="Google" id="ProtNLM"/>
    </source>
</evidence>
<protein>
    <recommendedName>
        <fullName evidence="4">Transmembrane protein</fullName>
    </recommendedName>
</protein>
<dbReference type="AlphaFoldDB" id="G8RUP0"/>
<proteinExistence type="predicted"/>
<dbReference type="RefSeq" id="WP_014213186.1">
    <property type="nucleotide sequence ID" value="NC_016604.1"/>
</dbReference>
<feature type="transmembrane region" description="Helical" evidence="1">
    <location>
        <begin position="61"/>
        <end position="85"/>
    </location>
</feature>
<feature type="transmembrane region" description="Helical" evidence="1">
    <location>
        <begin position="97"/>
        <end position="119"/>
    </location>
</feature>
<dbReference type="EMBL" id="CP003169">
    <property type="protein sequence ID" value="AEV75443.1"/>
    <property type="molecule type" value="Genomic_DNA"/>
</dbReference>
<dbReference type="Proteomes" id="UP000005442">
    <property type="component" value="Chromosome"/>
</dbReference>
<evidence type="ECO:0000313" key="3">
    <source>
        <dbReference type="Proteomes" id="UP000005442"/>
    </source>
</evidence>
<accession>G8RUP0</accession>
<keyword evidence="1" id="KW-1133">Transmembrane helix</keyword>
<organism evidence="2 3">
    <name type="scientific">Mycolicibacterium rhodesiae (strain NBB3)</name>
    <name type="common">Mycobacterium rhodesiae</name>
    <dbReference type="NCBI Taxonomy" id="710685"/>
    <lineage>
        <taxon>Bacteria</taxon>
        <taxon>Bacillati</taxon>
        <taxon>Actinomycetota</taxon>
        <taxon>Actinomycetes</taxon>
        <taxon>Mycobacteriales</taxon>
        <taxon>Mycobacteriaceae</taxon>
        <taxon>Mycolicibacterium</taxon>
    </lineage>
</organism>
<dbReference type="eggNOG" id="ENOG50313ZI">
    <property type="taxonomic scope" value="Bacteria"/>
</dbReference>
<reference evidence="2 3" key="1">
    <citation type="submission" date="2011-12" db="EMBL/GenBank/DDBJ databases">
        <title>Complete sequence of Mycobacterium rhodesiae NBB3.</title>
        <authorList>
            <consortium name="US DOE Joint Genome Institute"/>
            <person name="Lucas S."/>
            <person name="Han J."/>
            <person name="Lapidus A."/>
            <person name="Cheng J.-F."/>
            <person name="Goodwin L."/>
            <person name="Pitluck S."/>
            <person name="Peters L."/>
            <person name="Mikhailova N."/>
            <person name="Gu W."/>
            <person name="Detter J.C."/>
            <person name="Han C."/>
            <person name="Tapia R."/>
            <person name="Land M."/>
            <person name="Hauser L."/>
            <person name="Kyrpides N."/>
            <person name="Ivanova N."/>
            <person name="Pagani I."/>
            <person name="Mattes T."/>
            <person name="Holmes A."/>
            <person name="Rutledge P."/>
            <person name="Paulsen I."/>
            <person name="Coleman N."/>
            <person name="Woyke T."/>
        </authorList>
    </citation>
    <scope>NUCLEOTIDE SEQUENCE [LARGE SCALE GENOMIC DNA]</scope>
    <source>
        <strain evidence="2 3">NBB3</strain>
    </source>
</reference>
<dbReference type="HOGENOM" id="CLU_2035460_0_0_11"/>
<sequence length="122" mass="12143">MSQYGYPPVPPPKPPASGGDIAASTVVLVLTALLLAVAGFFGLFSLAFLDSCPPESCSVEGAVTAVMFGVGAALAVGLVGLVVTVVRLVRRKRGWPVAVATLALCAIAVFLGGVGYVIAVGG</sequence>
<keyword evidence="3" id="KW-1185">Reference proteome</keyword>
<gene>
    <name evidence="2" type="ordered locus">MycrhN_4963</name>
</gene>
<dbReference type="STRING" id="710685.MycrhN_4963"/>